<dbReference type="Proteomes" id="UP000823661">
    <property type="component" value="Unassembled WGS sequence"/>
</dbReference>
<dbReference type="EMBL" id="JADIMI010000052">
    <property type="protein sequence ID" value="MBO8452299.1"/>
    <property type="molecule type" value="Genomic_DNA"/>
</dbReference>
<sequence length="73" mass="7467">MKRLVITAAAVAAMAAGAAVAVYVTGSQSDPIFEANVEALTRGEGSESITCEAPWDPVCTTLGNLVISGTRVR</sequence>
<reference evidence="2" key="2">
    <citation type="journal article" date="2021" name="PeerJ">
        <title>Extensive microbial diversity within the chicken gut microbiome revealed by metagenomics and culture.</title>
        <authorList>
            <person name="Gilroy R."/>
            <person name="Ravi A."/>
            <person name="Getino M."/>
            <person name="Pursley I."/>
            <person name="Horton D.L."/>
            <person name="Alikhan N.F."/>
            <person name="Baker D."/>
            <person name="Gharbi K."/>
            <person name="Hall N."/>
            <person name="Watson M."/>
            <person name="Adriaenssens E.M."/>
            <person name="Foster-Nyarko E."/>
            <person name="Jarju S."/>
            <person name="Secka A."/>
            <person name="Antonio M."/>
            <person name="Oren A."/>
            <person name="Chaudhuri R.R."/>
            <person name="La Ragione R."/>
            <person name="Hildebrand F."/>
            <person name="Pallen M.J."/>
        </authorList>
    </citation>
    <scope>NUCLEOTIDE SEQUENCE</scope>
    <source>
        <strain evidence="2">B1-20833</strain>
    </source>
</reference>
<name>A0A9D9ERH1_9BACT</name>
<dbReference type="AlphaFoldDB" id="A0A9D9ERH1"/>
<accession>A0A9D9ERH1</accession>
<feature type="chain" id="PRO_5039681301" evidence="1">
    <location>
        <begin position="22"/>
        <end position="73"/>
    </location>
</feature>
<protein>
    <submittedName>
        <fullName evidence="2">Uncharacterized protein</fullName>
    </submittedName>
</protein>
<evidence type="ECO:0000313" key="2">
    <source>
        <dbReference type="EMBL" id="MBO8452299.1"/>
    </source>
</evidence>
<proteinExistence type="predicted"/>
<comment type="caution">
    <text evidence="2">The sequence shown here is derived from an EMBL/GenBank/DDBJ whole genome shotgun (WGS) entry which is preliminary data.</text>
</comment>
<evidence type="ECO:0000313" key="3">
    <source>
        <dbReference type="Proteomes" id="UP000823661"/>
    </source>
</evidence>
<keyword evidence="1" id="KW-0732">Signal</keyword>
<reference evidence="2" key="1">
    <citation type="submission" date="2020-10" db="EMBL/GenBank/DDBJ databases">
        <authorList>
            <person name="Gilroy R."/>
        </authorList>
    </citation>
    <scope>NUCLEOTIDE SEQUENCE</scope>
    <source>
        <strain evidence="2">B1-20833</strain>
    </source>
</reference>
<evidence type="ECO:0000256" key="1">
    <source>
        <dbReference type="SAM" id="SignalP"/>
    </source>
</evidence>
<organism evidence="2 3">
    <name type="scientific">Candidatus Cryptobacteroides intestinavium</name>
    <dbReference type="NCBI Taxonomy" id="2840766"/>
    <lineage>
        <taxon>Bacteria</taxon>
        <taxon>Pseudomonadati</taxon>
        <taxon>Bacteroidota</taxon>
        <taxon>Bacteroidia</taxon>
        <taxon>Bacteroidales</taxon>
        <taxon>Candidatus Cryptobacteroides</taxon>
    </lineage>
</organism>
<feature type="signal peptide" evidence="1">
    <location>
        <begin position="1"/>
        <end position="21"/>
    </location>
</feature>
<gene>
    <name evidence="2" type="ORF">IAC06_05385</name>
</gene>